<organism evidence="1 2">
    <name type="scientific">Paenibacillus mendelii</name>
    <dbReference type="NCBI Taxonomy" id="206163"/>
    <lineage>
        <taxon>Bacteria</taxon>
        <taxon>Bacillati</taxon>
        <taxon>Bacillota</taxon>
        <taxon>Bacilli</taxon>
        <taxon>Bacillales</taxon>
        <taxon>Paenibacillaceae</taxon>
        <taxon>Paenibacillus</taxon>
    </lineage>
</organism>
<sequence>MSITSFGDQGTGGVTFNLVQIGLMNLRDSYQPAGLLLPCAD</sequence>
<keyword evidence="2" id="KW-1185">Reference proteome</keyword>
<gene>
    <name evidence="1" type="ORF">ACFFJ8_16635</name>
</gene>
<comment type="caution">
    <text evidence="1">The sequence shown here is derived from an EMBL/GenBank/DDBJ whole genome shotgun (WGS) entry which is preliminary data.</text>
</comment>
<evidence type="ECO:0000313" key="1">
    <source>
        <dbReference type="EMBL" id="MFC0392994.1"/>
    </source>
</evidence>
<dbReference type="Proteomes" id="UP001589818">
    <property type="component" value="Unassembled WGS sequence"/>
</dbReference>
<proteinExistence type="predicted"/>
<evidence type="ECO:0000313" key="2">
    <source>
        <dbReference type="Proteomes" id="UP001589818"/>
    </source>
</evidence>
<protein>
    <submittedName>
        <fullName evidence="1">Uncharacterized protein</fullName>
    </submittedName>
</protein>
<accession>A0ABV6JAS0</accession>
<name>A0ABV6JAS0_9BACL</name>
<reference evidence="1 2" key="1">
    <citation type="submission" date="2024-09" db="EMBL/GenBank/DDBJ databases">
        <authorList>
            <person name="Sun Q."/>
            <person name="Mori K."/>
        </authorList>
    </citation>
    <scope>NUCLEOTIDE SEQUENCE [LARGE SCALE GENOMIC DNA]</scope>
    <source>
        <strain evidence="1 2">CCM 4839</strain>
    </source>
</reference>
<dbReference type="RefSeq" id="WP_256555594.1">
    <property type="nucleotide sequence ID" value="NZ_JANHOF010000018.1"/>
</dbReference>
<dbReference type="EMBL" id="JBHLVF010000028">
    <property type="protein sequence ID" value="MFC0392994.1"/>
    <property type="molecule type" value="Genomic_DNA"/>
</dbReference>